<dbReference type="HOGENOM" id="CLU_3036356_0_0_1"/>
<protein>
    <submittedName>
        <fullName evidence="1">AlNc14C82G5331 protein</fullName>
    </submittedName>
</protein>
<reference evidence="1" key="2">
    <citation type="submission" date="2011-02" db="EMBL/GenBank/DDBJ databases">
        <authorList>
            <person name="MacLean D."/>
        </authorList>
    </citation>
    <scope>NUCLEOTIDE SEQUENCE</scope>
</reference>
<accession>F0WFE2</accession>
<name>F0WFE2_9STRA</name>
<evidence type="ECO:0000313" key="1">
    <source>
        <dbReference type="EMBL" id="CCA19924.1"/>
    </source>
</evidence>
<dbReference type="EMBL" id="FR824127">
    <property type="protein sequence ID" value="CCA19924.1"/>
    <property type="molecule type" value="Genomic_DNA"/>
</dbReference>
<sequence>MFDVLDPVARECVSRSQSRNPTQLSALESLSCIIVASPIVLCTGELQASKNYGRR</sequence>
<dbReference type="AlphaFoldDB" id="F0WFE2"/>
<proteinExistence type="predicted"/>
<reference evidence="1" key="1">
    <citation type="journal article" date="2011" name="PLoS Biol.">
        <title>Gene gain and loss during evolution of obligate parasitism in the white rust pathogen of Arabidopsis thaliana.</title>
        <authorList>
            <person name="Kemen E."/>
            <person name="Gardiner A."/>
            <person name="Schultz-Larsen T."/>
            <person name="Kemen A.C."/>
            <person name="Balmuth A.L."/>
            <person name="Robert-Seilaniantz A."/>
            <person name="Bailey K."/>
            <person name="Holub E."/>
            <person name="Studholme D.J."/>
            <person name="Maclean D."/>
            <person name="Jones J.D."/>
        </authorList>
    </citation>
    <scope>NUCLEOTIDE SEQUENCE</scope>
</reference>
<organism evidence="1">
    <name type="scientific">Albugo laibachii Nc14</name>
    <dbReference type="NCBI Taxonomy" id="890382"/>
    <lineage>
        <taxon>Eukaryota</taxon>
        <taxon>Sar</taxon>
        <taxon>Stramenopiles</taxon>
        <taxon>Oomycota</taxon>
        <taxon>Peronosporomycetes</taxon>
        <taxon>Albuginales</taxon>
        <taxon>Albuginaceae</taxon>
        <taxon>Albugo</taxon>
    </lineage>
</organism>
<gene>
    <name evidence="1" type="primary">AlNc14C82G5331</name>
    <name evidence="1" type="ORF">ALNC14_060670</name>
</gene>